<comment type="caution">
    <text evidence="2">The sequence shown here is derived from an EMBL/GenBank/DDBJ whole genome shotgun (WGS) entry which is preliminary data.</text>
</comment>
<reference evidence="2" key="1">
    <citation type="submission" date="2020-12" db="EMBL/GenBank/DDBJ databases">
        <title>Vagococcus allomyrinae sp. nov. and Enterococcus lavae sp. nov., isolated from the larvae of Allomyrina dichotoma.</title>
        <authorList>
            <person name="Lee S.D."/>
        </authorList>
    </citation>
    <scope>NUCLEOTIDE SEQUENCE</scope>
    <source>
        <strain evidence="2">BWB3-3</strain>
    </source>
</reference>
<gene>
    <name evidence="2" type="ORF">I6N95_14545</name>
</gene>
<evidence type="ECO:0000256" key="1">
    <source>
        <dbReference type="SAM" id="Phobius"/>
    </source>
</evidence>
<keyword evidence="1" id="KW-0812">Transmembrane</keyword>
<dbReference type="AlphaFoldDB" id="A0A940PCF1"/>
<protein>
    <submittedName>
        <fullName evidence="2">Uncharacterized protein</fullName>
    </submittedName>
</protein>
<evidence type="ECO:0000313" key="2">
    <source>
        <dbReference type="EMBL" id="MBP1042235.1"/>
    </source>
</evidence>
<keyword evidence="1" id="KW-1133">Transmembrane helix</keyword>
<sequence>MPKKMEKASRLMGHMIFIFALTAFLLFLLIKVLDFFIKNVSTESVLLELIQIDFKELFIFGFFLLIVLFVIWLIFTLIIFLISIILPISTLKIERYTIFLEKLTIALFPTLLLAGSLNGDSFTLVTSLVSFFAIFSFVFKAHTKEGETNHP</sequence>
<feature type="transmembrane region" description="Helical" evidence="1">
    <location>
        <begin position="57"/>
        <end position="86"/>
    </location>
</feature>
<keyword evidence="3" id="KW-1185">Reference proteome</keyword>
<evidence type="ECO:0000313" key="3">
    <source>
        <dbReference type="Proteomes" id="UP000674938"/>
    </source>
</evidence>
<feature type="transmembrane region" description="Helical" evidence="1">
    <location>
        <begin position="121"/>
        <end position="139"/>
    </location>
</feature>
<feature type="transmembrane region" description="Helical" evidence="1">
    <location>
        <begin position="98"/>
        <end position="115"/>
    </location>
</feature>
<proteinExistence type="predicted"/>
<feature type="transmembrane region" description="Helical" evidence="1">
    <location>
        <begin position="12"/>
        <end position="37"/>
    </location>
</feature>
<organism evidence="2 3">
    <name type="scientific">Vagococcus allomyrinae</name>
    <dbReference type="NCBI Taxonomy" id="2794353"/>
    <lineage>
        <taxon>Bacteria</taxon>
        <taxon>Bacillati</taxon>
        <taxon>Bacillota</taxon>
        <taxon>Bacilli</taxon>
        <taxon>Lactobacillales</taxon>
        <taxon>Enterococcaceae</taxon>
        <taxon>Vagococcus</taxon>
    </lineage>
</organism>
<dbReference type="EMBL" id="JAEEGA010000009">
    <property type="protein sequence ID" value="MBP1042235.1"/>
    <property type="molecule type" value="Genomic_DNA"/>
</dbReference>
<name>A0A940PCF1_9ENTE</name>
<dbReference type="RefSeq" id="WP_209529232.1">
    <property type="nucleotide sequence ID" value="NZ_JAEEGA010000009.1"/>
</dbReference>
<keyword evidence="1" id="KW-0472">Membrane</keyword>
<accession>A0A940PCF1</accession>
<dbReference type="Proteomes" id="UP000674938">
    <property type="component" value="Unassembled WGS sequence"/>
</dbReference>